<reference evidence="2" key="1">
    <citation type="submission" date="2022-05" db="EMBL/GenBank/DDBJ databases">
        <authorList>
            <person name="Pothier F. J."/>
        </authorList>
    </citation>
    <scope>NUCLEOTIDE SEQUENCE</scope>
    <source>
        <strain evidence="2">DAPP-PG734</strain>
    </source>
</reference>
<evidence type="ECO:0000313" key="2">
    <source>
        <dbReference type="EMBL" id="CAH6200724.1"/>
    </source>
</evidence>
<dbReference type="RefSeq" id="WP_072006732.1">
    <property type="nucleotide sequence ID" value="NZ_JNVA01000049.1"/>
</dbReference>
<keyword evidence="1" id="KW-0472">Membrane</keyword>
<dbReference type="EMBL" id="OW970315">
    <property type="protein sequence ID" value="CAH6200724.1"/>
    <property type="molecule type" value="Genomic_DNA"/>
</dbReference>
<sequence>MICAFLFHLKVFFIHFPFEDVLVNAIGGFLGWAALFWLAISKRGVRLLRQKFNRPSLRIELRKTPENIFSGIELGAPARWIEQQLGAPTKIGKKWWGYRFSDSMVSLCFDSNDSVVTISVALIDNKTNFKFPAEHFDCPNLGKLRLSNLLTVHELSLEYKSSYRHSELLITGREGPKGAWHYIAFGALSPQIPGPLLEVEFTWDSDKDVLTSQPVNTKINWAAISNTSEIDTFPWDFGIITKS</sequence>
<protein>
    <submittedName>
        <fullName evidence="2">Uncharacterized protein</fullName>
    </submittedName>
</protein>
<keyword evidence="1" id="KW-1133">Transmembrane helix</keyword>
<evidence type="ECO:0000256" key="1">
    <source>
        <dbReference type="SAM" id="Phobius"/>
    </source>
</evidence>
<gene>
    <name evidence="2" type="ORF">DAPPPG734_04515</name>
</gene>
<accession>A0AAN2K4S9</accession>
<name>A0AAN2K4S9_ENTAG</name>
<evidence type="ECO:0000313" key="3">
    <source>
        <dbReference type="Proteomes" id="UP001158961"/>
    </source>
</evidence>
<dbReference type="Proteomes" id="UP001158961">
    <property type="component" value="Chromosome"/>
</dbReference>
<proteinExistence type="predicted"/>
<dbReference type="AlphaFoldDB" id="A0AAN2K4S9"/>
<keyword evidence="1" id="KW-0812">Transmembrane</keyword>
<feature type="transmembrane region" description="Helical" evidence="1">
    <location>
        <begin position="21"/>
        <end position="40"/>
    </location>
</feature>
<organism evidence="2 3">
    <name type="scientific">Enterobacter agglomerans</name>
    <name type="common">Erwinia herbicola</name>
    <name type="synonym">Pantoea agglomerans</name>
    <dbReference type="NCBI Taxonomy" id="549"/>
    <lineage>
        <taxon>Bacteria</taxon>
        <taxon>Pseudomonadati</taxon>
        <taxon>Pseudomonadota</taxon>
        <taxon>Gammaproteobacteria</taxon>
        <taxon>Enterobacterales</taxon>
        <taxon>Erwiniaceae</taxon>
        <taxon>Pantoea</taxon>
        <taxon>Pantoea agglomerans group</taxon>
    </lineage>
</organism>